<dbReference type="PROSITE" id="PS00061">
    <property type="entry name" value="ADH_SHORT"/>
    <property type="match status" value="1"/>
</dbReference>
<dbReference type="InterPro" id="IPR020904">
    <property type="entry name" value="Sc_DH/Rdtase_CS"/>
</dbReference>
<protein>
    <submittedName>
        <fullName evidence="3">3-oxoacyl-(Acyl-carrier-protein) reductase</fullName>
    </submittedName>
</protein>
<dbReference type="PATRIC" id="fig|396268.3.peg.812"/>
<accession>A0A0R2I8Y3</accession>
<dbReference type="CDD" id="cd05233">
    <property type="entry name" value="SDR_c"/>
    <property type="match status" value="1"/>
</dbReference>
<dbReference type="PRINTS" id="PR00081">
    <property type="entry name" value="GDHRDH"/>
</dbReference>
<gene>
    <name evidence="3" type="ORF">IV45_GL000802</name>
</gene>
<proteinExistence type="inferred from homology"/>
<sequence>MIMTDRLKGKVALITGAASGQGAYELKIFLQEGAKVIATDINTKLLDKHVADLKKQYGDNVLPLKLNVTEEDDWIEATKQGVDQFGKIDVLVNNAGIGVTDKTSGLEATVADWKKFMQTNAMAHFLGMKHVVPYMKKNGGGSIVNISSLASVQGIAGASPYTASKGASRALTKGAARDLGKYNIRVNAVLPGWIVTPMMQQFSLSKPLLDSLIDGIPLGHLGDPEDVAYPVLFLASDEAKYVNGAEIVVDGGQSIRG</sequence>
<dbReference type="SUPFAM" id="SSF51735">
    <property type="entry name" value="NAD(P)-binding Rossmann-fold domains"/>
    <property type="match status" value="1"/>
</dbReference>
<comment type="caution">
    <text evidence="3">The sequence shown here is derived from an EMBL/GenBank/DDBJ whole genome shotgun (WGS) entry which is preliminary data.</text>
</comment>
<dbReference type="PANTHER" id="PTHR24321:SF8">
    <property type="entry name" value="ESTRADIOL 17-BETA-DEHYDROGENASE 8-RELATED"/>
    <property type="match status" value="1"/>
</dbReference>
<dbReference type="EMBL" id="JQBW01000010">
    <property type="protein sequence ID" value="KRN58356.1"/>
    <property type="molecule type" value="Genomic_DNA"/>
</dbReference>
<dbReference type="PANTHER" id="PTHR24321">
    <property type="entry name" value="DEHYDROGENASES, SHORT CHAIN"/>
    <property type="match status" value="1"/>
</dbReference>
<dbReference type="Proteomes" id="UP000050934">
    <property type="component" value="Unassembled WGS sequence"/>
</dbReference>
<comment type="similarity">
    <text evidence="1">Belongs to the short-chain dehydrogenases/reductases (SDR) family.</text>
</comment>
<evidence type="ECO:0000313" key="3">
    <source>
        <dbReference type="EMBL" id="KRN58356.1"/>
    </source>
</evidence>
<reference evidence="3 4" key="1">
    <citation type="journal article" date="2015" name="Genome Announc.">
        <title>Expanding the biotechnology potential of lactobacilli through comparative genomics of 213 strains and associated genera.</title>
        <authorList>
            <person name="Sun Z."/>
            <person name="Harris H.M."/>
            <person name="McCann A."/>
            <person name="Guo C."/>
            <person name="Argimon S."/>
            <person name="Zhang W."/>
            <person name="Yang X."/>
            <person name="Jeffery I.B."/>
            <person name="Cooney J.C."/>
            <person name="Kagawa T.F."/>
            <person name="Liu W."/>
            <person name="Song Y."/>
            <person name="Salvetti E."/>
            <person name="Wrobel A."/>
            <person name="Rasinkangas P."/>
            <person name="Parkhill J."/>
            <person name="Rea M.C."/>
            <person name="O'Sullivan O."/>
            <person name="Ritari J."/>
            <person name="Douillard F.P."/>
            <person name="Paul Ross R."/>
            <person name="Yang R."/>
            <person name="Briner A.E."/>
            <person name="Felis G.E."/>
            <person name="de Vos W.M."/>
            <person name="Barrangou R."/>
            <person name="Klaenhammer T.R."/>
            <person name="Caufield P.W."/>
            <person name="Cui Y."/>
            <person name="Zhang H."/>
            <person name="O'Toole P.W."/>
        </authorList>
    </citation>
    <scope>NUCLEOTIDE SEQUENCE [LARGE SCALE GENOMIC DNA]</scope>
    <source>
        <strain evidence="3 4">DSM 17896</strain>
    </source>
</reference>
<keyword evidence="4" id="KW-1185">Reference proteome</keyword>
<dbReference type="PRINTS" id="PR00080">
    <property type="entry name" value="SDRFAMILY"/>
</dbReference>
<dbReference type="Pfam" id="PF13561">
    <property type="entry name" value="adh_short_C2"/>
    <property type="match status" value="1"/>
</dbReference>
<evidence type="ECO:0000256" key="2">
    <source>
        <dbReference type="ARBA" id="ARBA00023002"/>
    </source>
</evidence>
<evidence type="ECO:0000313" key="4">
    <source>
        <dbReference type="Proteomes" id="UP000050934"/>
    </source>
</evidence>
<dbReference type="InterPro" id="IPR002347">
    <property type="entry name" value="SDR_fam"/>
</dbReference>
<dbReference type="FunFam" id="3.40.50.720:FF:000084">
    <property type="entry name" value="Short-chain dehydrogenase reductase"/>
    <property type="match status" value="1"/>
</dbReference>
<dbReference type="InterPro" id="IPR036291">
    <property type="entry name" value="NAD(P)-bd_dom_sf"/>
</dbReference>
<name>A0A0R2I8Y3_9LACO</name>
<organism evidence="3 4">
    <name type="scientific">Limosilactobacillus secaliphilus</name>
    <dbReference type="NCBI Taxonomy" id="396268"/>
    <lineage>
        <taxon>Bacteria</taxon>
        <taxon>Bacillati</taxon>
        <taxon>Bacillota</taxon>
        <taxon>Bacilli</taxon>
        <taxon>Lactobacillales</taxon>
        <taxon>Lactobacillaceae</taxon>
        <taxon>Limosilactobacillus</taxon>
    </lineage>
</organism>
<evidence type="ECO:0000256" key="1">
    <source>
        <dbReference type="ARBA" id="ARBA00006484"/>
    </source>
</evidence>
<dbReference type="GO" id="GO:0008206">
    <property type="term" value="P:bile acid metabolic process"/>
    <property type="evidence" value="ECO:0007669"/>
    <property type="project" value="UniProtKB-ARBA"/>
</dbReference>
<keyword evidence="2" id="KW-0560">Oxidoreductase</keyword>
<dbReference type="STRING" id="396268.IV45_GL000802"/>
<dbReference type="AlphaFoldDB" id="A0A0R2I8Y3"/>
<dbReference type="GO" id="GO:0016491">
    <property type="term" value="F:oxidoreductase activity"/>
    <property type="evidence" value="ECO:0007669"/>
    <property type="project" value="UniProtKB-KW"/>
</dbReference>
<dbReference type="Gene3D" id="3.40.50.720">
    <property type="entry name" value="NAD(P)-binding Rossmann-like Domain"/>
    <property type="match status" value="1"/>
</dbReference>
<dbReference type="NCBIfam" id="NF005559">
    <property type="entry name" value="PRK07231.1"/>
    <property type="match status" value="1"/>
</dbReference>